<proteinExistence type="predicted"/>
<feature type="compositionally biased region" description="Low complexity" evidence="1">
    <location>
        <begin position="1"/>
        <end position="11"/>
    </location>
</feature>
<evidence type="ECO:0000256" key="1">
    <source>
        <dbReference type="SAM" id="MobiDB-lite"/>
    </source>
</evidence>
<reference evidence="2" key="1">
    <citation type="submission" date="2020-10" db="EMBL/GenBank/DDBJ databases">
        <authorList>
            <person name="Han B."/>
            <person name="Lu T."/>
            <person name="Zhao Q."/>
            <person name="Huang X."/>
            <person name="Zhao Y."/>
        </authorList>
    </citation>
    <scope>NUCLEOTIDE SEQUENCE</scope>
</reference>
<feature type="region of interest" description="Disordered" evidence="1">
    <location>
        <begin position="66"/>
        <end position="89"/>
    </location>
</feature>
<organism evidence="2 3">
    <name type="scientific">Miscanthus lutarioriparius</name>
    <dbReference type="NCBI Taxonomy" id="422564"/>
    <lineage>
        <taxon>Eukaryota</taxon>
        <taxon>Viridiplantae</taxon>
        <taxon>Streptophyta</taxon>
        <taxon>Embryophyta</taxon>
        <taxon>Tracheophyta</taxon>
        <taxon>Spermatophyta</taxon>
        <taxon>Magnoliopsida</taxon>
        <taxon>Liliopsida</taxon>
        <taxon>Poales</taxon>
        <taxon>Poaceae</taxon>
        <taxon>PACMAD clade</taxon>
        <taxon>Panicoideae</taxon>
        <taxon>Andropogonodae</taxon>
        <taxon>Andropogoneae</taxon>
        <taxon>Saccharinae</taxon>
        <taxon>Miscanthus</taxon>
    </lineage>
</organism>
<evidence type="ECO:0000313" key="2">
    <source>
        <dbReference type="EMBL" id="CAD6267076.1"/>
    </source>
</evidence>
<name>A0A811RAN8_9POAL</name>
<evidence type="ECO:0000313" key="3">
    <source>
        <dbReference type="Proteomes" id="UP000604825"/>
    </source>
</evidence>
<feature type="region of interest" description="Disordered" evidence="1">
    <location>
        <begin position="1"/>
        <end position="33"/>
    </location>
</feature>
<sequence>MSRPSRASSARRPPRRRRPSPSKPARTGVGVGARRKVEVAVTLSVGRGMGTAATPNLTSLGNNAVPAASSSSMPGFCLGDSSPIEGMRC</sequence>
<dbReference type="EMBL" id="CAJGYO010000014">
    <property type="protein sequence ID" value="CAD6267076.1"/>
    <property type="molecule type" value="Genomic_DNA"/>
</dbReference>
<comment type="caution">
    <text evidence="2">The sequence shown here is derived from an EMBL/GenBank/DDBJ whole genome shotgun (WGS) entry which is preliminary data.</text>
</comment>
<protein>
    <submittedName>
        <fullName evidence="2">Uncharacterized protein</fullName>
    </submittedName>
</protein>
<gene>
    <name evidence="2" type="ORF">NCGR_LOCUS50381</name>
</gene>
<accession>A0A811RAN8</accession>
<dbReference type="AlphaFoldDB" id="A0A811RAN8"/>
<keyword evidence="3" id="KW-1185">Reference proteome</keyword>
<dbReference type="Proteomes" id="UP000604825">
    <property type="component" value="Unassembled WGS sequence"/>
</dbReference>